<accession>A0AAD5SZX0</accession>
<gene>
    <name evidence="2" type="ORF">HK100_012341</name>
</gene>
<feature type="compositionally biased region" description="Low complexity" evidence="1">
    <location>
        <begin position="24"/>
        <end position="33"/>
    </location>
</feature>
<dbReference type="Proteomes" id="UP001211907">
    <property type="component" value="Unassembled WGS sequence"/>
</dbReference>
<protein>
    <recommendedName>
        <fullName evidence="4">F-box domain-containing protein</fullName>
    </recommendedName>
</protein>
<dbReference type="EMBL" id="JADGJH010000874">
    <property type="protein sequence ID" value="KAJ3121530.1"/>
    <property type="molecule type" value="Genomic_DNA"/>
</dbReference>
<evidence type="ECO:0000313" key="3">
    <source>
        <dbReference type="Proteomes" id="UP001211907"/>
    </source>
</evidence>
<organism evidence="2 3">
    <name type="scientific">Physocladia obscura</name>
    <dbReference type="NCBI Taxonomy" id="109957"/>
    <lineage>
        <taxon>Eukaryota</taxon>
        <taxon>Fungi</taxon>
        <taxon>Fungi incertae sedis</taxon>
        <taxon>Chytridiomycota</taxon>
        <taxon>Chytridiomycota incertae sedis</taxon>
        <taxon>Chytridiomycetes</taxon>
        <taxon>Chytridiales</taxon>
        <taxon>Chytriomycetaceae</taxon>
        <taxon>Physocladia</taxon>
    </lineage>
</organism>
<dbReference type="InterPro" id="IPR036047">
    <property type="entry name" value="F-box-like_dom_sf"/>
</dbReference>
<sequence>MSETPAAAKKIKSAVAQTQPNKPTSTTTTTTTTRFTDLGPEIFETICCFTSPGDTFFLAQTCKQFSAWTHPESRIWLYFCKAKQYPPLPNSPALRALLSPRDIVKAATKITCCKCLEEPVFAVMWLRMKGFCFACLFNAPVSGGFLFGKLNPAGTLPNHRAAKLRAFRKWVVKMESVEVELCAEERGRLFTQHIAEKFAATGVMMSIERFEVRLSSESMNKKQLREKQPTVVLTEGELIYNIT</sequence>
<evidence type="ECO:0008006" key="4">
    <source>
        <dbReference type="Google" id="ProtNLM"/>
    </source>
</evidence>
<dbReference type="AlphaFoldDB" id="A0AAD5SZX0"/>
<evidence type="ECO:0000256" key="1">
    <source>
        <dbReference type="SAM" id="MobiDB-lite"/>
    </source>
</evidence>
<name>A0AAD5SZX0_9FUNG</name>
<feature type="region of interest" description="Disordered" evidence="1">
    <location>
        <begin position="1"/>
        <end position="33"/>
    </location>
</feature>
<keyword evidence="3" id="KW-1185">Reference proteome</keyword>
<dbReference type="SUPFAM" id="SSF81383">
    <property type="entry name" value="F-box domain"/>
    <property type="match status" value="1"/>
</dbReference>
<evidence type="ECO:0000313" key="2">
    <source>
        <dbReference type="EMBL" id="KAJ3121530.1"/>
    </source>
</evidence>
<proteinExistence type="predicted"/>
<reference evidence="2" key="1">
    <citation type="submission" date="2020-05" db="EMBL/GenBank/DDBJ databases">
        <title>Phylogenomic resolution of chytrid fungi.</title>
        <authorList>
            <person name="Stajich J.E."/>
            <person name="Amses K."/>
            <person name="Simmons R."/>
            <person name="Seto K."/>
            <person name="Myers J."/>
            <person name="Bonds A."/>
            <person name="Quandt C.A."/>
            <person name="Barry K."/>
            <person name="Liu P."/>
            <person name="Grigoriev I."/>
            <person name="Longcore J.E."/>
            <person name="James T.Y."/>
        </authorList>
    </citation>
    <scope>NUCLEOTIDE SEQUENCE</scope>
    <source>
        <strain evidence="2">JEL0513</strain>
    </source>
</reference>
<comment type="caution">
    <text evidence="2">The sequence shown here is derived from an EMBL/GenBank/DDBJ whole genome shotgun (WGS) entry which is preliminary data.</text>
</comment>